<keyword evidence="3 11" id="KW-0812">Transmembrane</keyword>
<dbReference type="AlphaFoldDB" id="A0A7M6DR62"/>
<organism evidence="13 14">
    <name type="scientific">Clytia hemisphaerica</name>
    <dbReference type="NCBI Taxonomy" id="252671"/>
    <lineage>
        <taxon>Eukaryota</taxon>
        <taxon>Metazoa</taxon>
        <taxon>Cnidaria</taxon>
        <taxon>Hydrozoa</taxon>
        <taxon>Hydroidolina</taxon>
        <taxon>Leptothecata</taxon>
        <taxon>Obeliida</taxon>
        <taxon>Clytiidae</taxon>
        <taxon>Clytia</taxon>
    </lineage>
</organism>
<dbReference type="InterPro" id="IPR017452">
    <property type="entry name" value="GPCR_Rhodpsn_7TM"/>
</dbReference>
<feature type="region of interest" description="Disordered" evidence="10">
    <location>
        <begin position="198"/>
        <end position="218"/>
    </location>
</feature>
<evidence type="ECO:0000256" key="10">
    <source>
        <dbReference type="SAM" id="MobiDB-lite"/>
    </source>
</evidence>
<dbReference type="PROSITE" id="PS50262">
    <property type="entry name" value="G_PROTEIN_RECEP_F1_2"/>
    <property type="match status" value="1"/>
</dbReference>
<dbReference type="EnsemblMetazoa" id="CLYHEMT023636.1">
    <property type="protein sequence ID" value="CLYHEMP023636.1"/>
    <property type="gene ID" value="CLYHEMG023636"/>
</dbReference>
<dbReference type="PRINTS" id="PR00237">
    <property type="entry name" value="GPCRRHODOPSN"/>
</dbReference>
<dbReference type="GO" id="GO:0004930">
    <property type="term" value="F:G protein-coupled receptor activity"/>
    <property type="evidence" value="ECO:0007669"/>
    <property type="project" value="UniProtKB-KW"/>
</dbReference>
<feature type="transmembrane region" description="Helical" evidence="11">
    <location>
        <begin position="98"/>
        <end position="118"/>
    </location>
</feature>
<dbReference type="Gene3D" id="1.20.1070.10">
    <property type="entry name" value="Rhodopsin 7-helix transmembrane proteins"/>
    <property type="match status" value="1"/>
</dbReference>
<feature type="transmembrane region" description="Helical" evidence="11">
    <location>
        <begin position="20"/>
        <end position="42"/>
    </location>
</feature>
<reference evidence="13" key="1">
    <citation type="submission" date="2021-01" db="UniProtKB">
        <authorList>
            <consortium name="EnsemblMetazoa"/>
        </authorList>
    </citation>
    <scope>IDENTIFICATION</scope>
</reference>
<evidence type="ECO:0000256" key="1">
    <source>
        <dbReference type="ARBA" id="ARBA00004651"/>
    </source>
</evidence>
<evidence type="ECO:0000256" key="5">
    <source>
        <dbReference type="ARBA" id="ARBA00023040"/>
    </source>
</evidence>
<evidence type="ECO:0000256" key="11">
    <source>
        <dbReference type="SAM" id="Phobius"/>
    </source>
</evidence>
<keyword evidence="5" id="KW-0297">G-protein coupled receptor</keyword>
<proteinExistence type="predicted"/>
<dbReference type="GeneID" id="136820404"/>
<keyword evidence="14" id="KW-1185">Reference proteome</keyword>
<dbReference type="CDD" id="cd00637">
    <property type="entry name" value="7tm_classA_rhodopsin-like"/>
    <property type="match status" value="1"/>
</dbReference>
<dbReference type="SUPFAM" id="SSF81321">
    <property type="entry name" value="Family A G protein-coupled receptor-like"/>
    <property type="match status" value="1"/>
</dbReference>
<dbReference type="Proteomes" id="UP000594262">
    <property type="component" value="Unplaced"/>
</dbReference>
<feature type="transmembrane region" description="Helical" evidence="11">
    <location>
        <begin position="54"/>
        <end position="78"/>
    </location>
</feature>
<evidence type="ECO:0000256" key="3">
    <source>
        <dbReference type="ARBA" id="ARBA00022692"/>
    </source>
</evidence>
<feature type="transmembrane region" description="Helical" evidence="11">
    <location>
        <begin position="239"/>
        <end position="262"/>
    </location>
</feature>
<dbReference type="PANTHER" id="PTHR24246">
    <property type="entry name" value="OLFACTORY RECEPTOR AND ADENOSINE RECEPTOR"/>
    <property type="match status" value="1"/>
</dbReference>
<evidence type="ECO:0000256" key="2">
    <source>
        <dbReference type="ARBA" id="ARBA00022475"/>
    </source>
</evidence>
<keyword evidence="9" id="KW-0807">Transducer</keyword>
<keyword evidence="7" id="KW-0675">Receptor</keyword>
<feature type="domain" description="G-protein coupled receptors family 1 profile" evidence="12">
    <location>
        <begin position="36"/>
        <end position="296"/>
    </location>
</feature>
<feature type="transmembrane region" description="Helical" evidence="11">
    <location>
        <begin position="165"/>
        <end position="188"/>
    </location>
</feature>
<protein>
    <recommendedName>
        <fullName evidence="12">G-protein coupled receptors family 1 profile domain-containing protein</fullName>
    </recommendedName>
</protein>
<keyword evidence="2" id="KW-1003">Cell membrane</keyword>
<keyword evidence="6 11" id="KW-0472">Membrane</keyword>
<keyword evidence="8" id="KW-0325">Glycoprotein</keyword>
<dbReference type="InterPro" id="IPR000276">
    <property type="entry name" value="GPCR_Rhodpsn"/>
</dbReference>
<dbReference type="PANTHER" id="PTHR24246:SF27">
    <property type="entry name" value="ADENOSINE RECEPTOR, ISOFORM A"/>
    <property type="match status" value="1"/>
</dbReference>
<dbReference type="GO" id="GO:0005886">
    <property type="term" value="C:plasma membrane"/>
    <property type="evidence" value="ECO:0007669"/>
    <property type="project" value="UniProtKB-SubCell"/>
</dbReference>
<dbReference type="OrthoDB" id="5976507at2759"/>
<evidence type="ECO:0000256" key="9">
    <source>
        <dbReference type="ARBA" id="ARBA00023224"/>
    </source>
</evidence>
<evidence type="ECO:0000256" key="4">
    <source>
        <dbReference type="ARBA" id="ARBA00022989"/>
    </source>
</evidence>
<evidence type="ECO:0000256" key="7">
    <source>
        <dbReference type="ARBA" id="ARBA00023170"/>
    </source>
</evidence>
<evidence type="ECO:0000256" key="8">
    <source>
        <dbReference type="ARBA" id="ARBA00023180"/>
    </source>
</evidence>
<keyword evidence="4 11" id="KW-1133">Transmembrane helix</keyword>
<evidence type="ECO:0000259" key="12">
    <source>
        <dbReference type="PROSITE" id="PS50262"/>
    </source>
</evidence>
<feature type="transmembrane region" description="Helical" evidence="11">
    <location>
        <begin position="277"/>
        <end position="295"/>
    </location>
</feature>
<dbReference type="Pfam" id="PF00001">
    <property type="entry name" value="7tm_1"/>
    <property type="match status" value="1"/>
</dbReference>
<name>A0A7M6DR62_9CNID</name>
<comment type="subcellular location">
    <subcellularLocation>
        <location evidence="1">Cell membrane</location>
        <topology evidence="1">Multi-pass membrane protein</topology>
    </subcellularLocation>
</comment>
<evidence type="ECO:0000313" key="13">
    <source>
        <dbReference type="EnsemblMetazoa" id="CLYHEMP023636.1"/>
    </source>
</evidence>
<evidence type="ECO:0000313" key="14">
    <source>
        <dbReference type="Proteomes" id="UP000594262"/>
    </source>
</evidence>
<sequence>MLDNLDSKCLDESPIAEMSFFNAGFSMVVSFVAVPLDILILVSIIKMYHLFHRTFYLIIANIALADLISGVLVNALSISFHLKEGFRSDIPKFEISSMHYLFFLTNSVSVLSMAFLSIDRLGVLLNPFYFYQVITRARTIVVLILTWLISAALSVMYFQVGYLRYLVVFSLTTVVLTMIIMVATMILFKRRLTESERADANRQSPTPRSGSIDVGVPQGKRKTTLHNFTKMDKRVTTTFLWMLVLFIVNYLPCLVITAYINLCKECSCTFVHIMRDIIFLFIIASGLFRAINFIVRLTLLRESVKSIASCQKRSQAEGFEFGKVGR</sequence>
<evidence type="ECO:0000256" key="6">
    <source>
        <dbReference type="ARBA" id="ARBA00023136"/>
    </source>
</evidence>
<accession>A0A7M6DR62</accession>
<dbReference type="RefSeq" id="XP_066932688.1">
    <property type="nucleotide sequence ID" value="XM_067076587.1"/>
</dbReference>
<feature type="transmembrane region" description="Helical" evidence="11">
    <location>
        <begin position="139"/>
        <end position="159"/>
    </location>
</feature>